<evidence type="ECO:0000313" key="9">
    <source>
        <dbReference type="Proteomes" id="UP000006427"/>
    </source>
</evidence>
<keyword evidence="3 6" id="KW-0812">Transmembrane</keyword>
<evidence type="ECO:0000256" key="6">
    <source>
        <dbReference type="RuleBase" id="RU003942"/>
    </source>
</evidence>
<dbReference type="PANTHER" id="PTHR30561:SF9">
    <property type="entry name" value="4-AMINO-4-DEOXY-L-ARABINOSE-PHOSPHOUNDECAPRENOL FLIPPASE SUBUNIT ARNF-RELATED"/>
    <property type="match status" value="1"/>
</dbReference>
<dbReference type="PANTHER" id="PTHR30561">
    <property type="entry name" value="SMR FAMILY PROTON-DEPENDENT DRUG EFFLUX TRANSPORTER SUGE"/>
    <property type="match status" value="1"/>
</dbReference>
<evidence type="ECO:0000256" key="1">
    <source>
        <dbReference type="ARBA" id="ARBA00004651"/>
    </source>
</evidence>
<reference evidence="8 9" key="1">
    <citation type="journal article" date="2010" name="Stand. Genomic Sci.">
        <title>Permanent draft genome sequence of Dethiosulfovibrio peptidovorans type strain (SEBR 4207).</title>
        <authorList>
            <person name="Labutti K."/>
            <person name="Mayilraj S."/>
            <person name="Clum A."/>
            <person name="Lucas S."/>
            <person name="Glavina Del Rio T."/>
            <person name="Nolan M."/>
            <person name="Tice H."/>
            <person name="Cheng J.F."/>
            <person name="Pitluck S."/>
            <person name="Liolios K."/>
            <person name="Ivanova N."/>
            <person name="Mavromatis K."/>
            <person name="Mikhailova N."/>
            <person name="Pati A."/>
            <person name="Goodwin L."/>
            <person name="Chen A."/>
            <person name="Palaniappan K."/>
            <person name="Land M."/>
            <person name="Hauser L."/>
            <person name="Chang Y.J."/>
            <person name="Jeffries C.D."/>
            <person name="Rohde M."/>
            <person name="Spring S."/>
            <person name="Goker M."/>
            <person name="Woyke T."/>
            <person name="Bristow J."/>
            <person name="Eisen J.A."/>
            <person name="Markowitz V."/>
            <person name="Hugenholtz P."/>
            <person name="Kyrpides N.C."/>
            <person name="Klenk H.P."/>
            <person name="Lapidus A."/>
        </authorList>
    </citation>
    <scope>NUCLEOTIDE SEQUENCE [LARGE SCALE GENOMIC DNA]</scope>
    <source>
        <strain evidence="8 9">DSM 11002</strain>
    </source>
</reference>
<comment type="similarity">
    <text evidence="6">Belongs to the drug/metabolite transporter (DMT) superfamily. Small multidrug resistance (SMR) (TC 2.A.7.1) family.</text>
</comment>
<sequence length="123" mass="12782">MDRLGFVLILGSALTNAAGSSMMKVGFGRRGDLMDGGALRALFQIVSNPWAIVGVLLFGVSFIFMSAALSRVDLSVAYPLMSAMVYVLVLAVSVFWFGESMGLSKLLGIGAILFGVAALSVGG</sequence>
<dbReference type="GO" id="GO:0022857">
    <property type="term" value="F:transmembrane transporter activity"/>
    <property type="evidence" value="ECO:0007669"/>
    <property type="project" value="InterPro"/>
</dbReference>
<dbReference type="GO" id="GO:0005886">
    <property type="term" value="C:plasma membrane"/>
    <property type="evidence" value="ECO:0007669"/>
    <property type="project" value="UniProtKB-SubCell"/>
</dbReference>
<evidence type="ECO:0000313" key="8">
    <source>
        <dbReference type="EMBL" id="EFC90633.1"/>
    </source>
</evidence>
<dbReference type="OrthoDB" id="6139at2"/>
<dbReference type="RefSeq" id="WP_005659487.1">
    <property type="nucleotide sequence ID" value="NZ_ABTR02000001.1"/>
</dbReference>
<evidence type="ECO:0000256" key="7">
    <source>
        <dbReference type="SAM" id="Phobius"/>
    </source>
</evidence>
<feature type="transmembrane region" description="Helical" evidence="7">
    <location>
        <begin position="103"/>
        <end position="122"/>
    </location>
</feature>
<dbReference type="eggNOG" id="COG2076">
    <property type="taxonomic scope" value="Bacteria"/>
</dbReference>
<protein>
    <submittedName>
        <fullName evidence="8">Small multidrug resistance protein</fullName>
    </submittedName>
</protein>
<proteinExistence type="inferred from homology"/>
<gene>
    <name evidence="8" type="ORF">Dpep_0605</name>
</gene>
<evidence type="ECO:0000256" key="5">
    <source>
        <dbReference type="ARBA" id="ARBA00023136"/>
    </source>
</evidence>
<organism evidence="8 9">
    <name type="scientific">Dethiosulfovibrio peptidovorans DSM 11002</name>
    <dbReference type="NCBI Taxonomy" id="469381"/>
    <lineage>
        <taxon>Bacteria</taxon>
        <taxon>Thermotogati</taxon>
        <taxon>Synergistota</taxon>
        <taxon>Synergistia</taxon>
        <taxon>Synergistales</taxon>
        <taxon>Dethiosulfovibrionaceae</taxon>
        <taxon>Dethiosulfovibrio</taxon>
    </lineage>
</organism>
<keyword evidence="2" id="KW-1003">Cell membrane</keyword>
<comment type="subcellular location">
    <subcellularLocation>
        <location evidence="1 6">Cell membrane</location>
        <topology evidence="1 6">Multi-pass membrane protein</topology>
    </subcellularLocation>
</comment>
<dbReference type="Proteomes" id="UP000006427">
    <property type="component" value="Unassembled WGS sequence"/>
</dbReference>
<dbReference type="STRING" id="469381.Dpep_0605"/>
<dbReference type="Gene3D" id="1.10.3730.20">
    <property type="match status" value="1"/>
</dbReference>
<keyword evidence="5 7" id="KW-0472">Membrane</keyword>
<dbReference type="EMBL" id="ABTR02000001">
    <property type="protein sequence ID" value="EFC90633.1"/>
    <property type="molecule type" value="Genomic_DNA"/>
</dbReference>
<evidence type="ECO:0000256" key="3">
    <source>
        <dbReference type="ARBA" id="ARBA00022692"/>
    </source>
</evidence>
<evidence type="ECO:0000256" key="4">
    <source>
        <dbReference type="ARBA" id="ARBA00022989"/>
    </source>
</evidence>
<comment type="caution">
    <text evidence="8">The sequence shown here is derived from an EMBL/GenBank/DDBJ whole genome shotgun (WGS) entry which is preliminary data.</text>
</comment>
<keyword evidence="4 7" id="KW-1133">Transmembrane helix</keyword>
<feature type="transmembrane region" description="Helical" evidence="7">
    <location>
        <begin position="41"/>
        <end position="64"/>
    </location>
</feature>
<keyword evidence="9" id="KW-1185">Reference proteome</keyword>
<name>D2Z574_9BACT</name>
<evidence type="ECO:0000256" key="2">
    <source>
        <dbReference type="ARBA" id="ARBA00022475"/>
    </source>
</evidence>
<dbReference type="InterPro" id="IPR037185">
    <property type="entry name" value="EmrE-like"/>
</dbReference>
<dbReference type="SUPFAM" id="SSF103481">
    <property type="entry name" value="Multidrug resistance efflux transporter EmrE"/>
    <property type="match status" value="1"/>
</dbReference>
<dbReference type="PaxDb" id="469381-Dpep_0605"/>
<dbReference type="InterPro" id="IPR045324">
    <property type="entry name" value="Small_multidrug_res"/>
</dbReference>
<dbReference type="AlphaFoldDB" id="D2Z574"/>
<dbReference type="InterPro" id="IPR000390">
    <property type="entry name" value="Small_drug/metabolite_transptr"/>
</dbReference>
<feature type="transmembrane region" description="Helical" evidence="7">
    <location>
        <begin position="76"/>
        <end position="97"/>
    </location>
</feature>
<dbReference type="Pfam" id="PF00893">
    <property type="entry name" value="Multi_Drug_Res"/>
    <property type="match status" value="1"/>
</dbReference>
<accession>D2Z574</accession>